<evidence type="ECO:0000259" key="4">
    <source>
        <dbReference type="Pfam" id="PF21302"/>
    </source>
</evidence>
<dbReference type="PIRSF" id="PIRSF018249">
    <property type="entry name" value="MyrA_prd"/>
    <property type="match status" value="1"/>
</dbReference>
<keyword evidence="1" id="KW-0479">Metal-binding</keyword>
<feature type="binding site" evidence="2">
    <location>
        <position position="92"/>
    </location>
    <ligand>
        <name>S-adenosyl-L-methionine</name>
        <dbReference type="ChEBI" id="CHEBI:59789"/>
    </ligand>
</feature>
<keyword evidence="5" id="KW-0489">Methyltransferase</keyword>
<evidence type="ECO:0000259" key="3">
    <source>
        <dbReference type="Pfam" id="PF13649"/>
    </source>
</evidence>
<dbReference type="InterPro" id="IPR016718">
    <property type="entry name" value="rRNA_m1G-MeTrfase_A_prd"/>
</dbReference>
<keyword evidence="5" id="KW-0808">Transferase</keyword>
<sequence length="296" mass="32027">MASTSQRSPRSRVTTIDRASMSLQTLSEWLRCPNCFLLLEPHDPLTLACATGHSFDVNKRGYATMLPGPRKFIGDSAVMLDARDRFQAGGWYEPLRHAIAETIAAEHPLRVLDVGCGTGYYLRAALAGMSTARALGLDLSPVAVARTVRADERIDGLVADVWSPLPIRDGAAQVILNVFAPRNAAEFHRVLADRGLLLVVAPHSTHLQELRADGLALKIQPDKATHLTTALANHFDLESQRSISLELSLSPTDVAALIDMGPSAHHLDPLTPVPATGPARAVTAAFDLFSFRRHPS</sequence>
<accession>A0A4Y8KW06</accession>
<dbReference type="Proteomes" id="UP000298218">
    <property type="component" value="Unassembled WGS sequence"/>
</dbReference>
<reference evidence="5 6" key="1">
    <citation type="submission" date="2019-03" db="EMBL/GenBank/DDBJ databases">
        <title>Genomics of glacier-inhabiting Cryobacterium strains.</title>
        <authorList>
            <person name="Liu Q."/>
            <person name="Xin Y.-H."/>
        </authorList>
    </citation>
    <scope>NUCLEOTIDE SEQUENCE [LARGE SCALE GENOMIC DNA]</scope>
    <source>
        <strain evidence="5 6">CGMCC 1.4292</strain>
    </source>
</reference>
<dbReference type="AlphaFoldDB" id="A0A4Y8KW06"/>
<dbReference type="CDD" id="cd02440">
    <property type="entry name" value="AdoMet_MTases"/>
    <property type="match status" value="1"/>
</dbReference>
<dbReference type="OrthoDB" id="108476at2"/>
<dbReference type="InterPro" id="IPR041698">
    <property type="entry name" value="Methyltransf_25"/>
</dbReference>
<comment type="caution">
    <text evidence="5">The sequence shown here is derived from an EMBL/GenBank/DDBJ whole genome shotgun (WGS) entry which is preliminary data.</text>
</comment>
<dbReference type="SUPFAM" id="SSF53335">
    <property type="entry name" value="S-adenosyl-L-methionine-dependent methyltransferases"/>
    <property type="match status" value="1"/>
</dbReference>
<feature type="domain" description="Methyltransferase" evidence="3">
    <location>
        <begin position="111"/>
        <end position="193"/>
    </location>
</feature>
<feature type="binding site" evidence="1">
    <location>
        <position position="49"/>
    </location>
    <ligand>
        <name>Zn(2+)</name>
        <dbReference type="ChEBI" id="CHEBI:29105"/>
    </ligand>
</feature>
<evidence type="ECO:0000256" key="1">
    <source>
        <dbReference type="PIRSR" id="PIRSR018249-1"/>
    </source>
</evidence>
<proteinExistence type="predicted"/>
<gene>
    <name evidence="5" type="ORF">E3T53_05365</name>
</gene>
<dbReference type="GO" id="GO:0046872">
    <property type="term" value="F:metal ion binding"/>
    <property type="evidence" value="ECO:0007669"/>
    <property type="project" value="UniProtKB-KW"/>
</dbReference>
<keyword evidence="1" id="KW-0862">Zinc</keyword>
<dbReference type="Pfam" id="PF21302">
    <property type="entry name" value="Zn_ribbon_RlmA"/>
    <property type="match status" value="1"/>
</dbReference>
<dbReference type="Gene3D" id="3.40.50.150">
    <property type="entry name" value="Vaccinia Virus protein VP39"/>
    <property type="match status" value="1"/>
</dbReference>
<keyword evidence="2" id="KW-0949">S-adenosyl-L-methionine</keyword>
<organism evidence="5 6">
    <name type="scientific">Cryobacterium psychrophilum</name>
    <dbReference type="NCBI Taxonomy" id="41988"/>
    <lineage>
        <taxon>Bacteria</taxon>
        <taxon>Bacillati</taxon>
        <taxon>Actinomycetota</taxon>
        <taxon>Actinomycetes</taxon>
        <taxon>Micrococcales</taxon>
        <taxon>Microbacteriaceae</taxon>
        <taxon>Cryobacterium</taxon>
    </lineage>
</organism>
<feature type="binding site" evidence="1">
    <location>
        <position position="53"/>
    </location>
    <ligand>
        <name>Zn(2+)</name>
        <dbReference type="ChEBI" id="CHEBI:29105"/>
    </ligand>
</feature>
<keyword evidence="6" id="KW-1185">Reference proteome</keyword>
<dbReference type="GO" id="GO:0032259">
    <property type="term" value="P:methylation"/>
    <property type="evidence" value="ECO:0007669"/>
    <property type="project" value="UniProtKB-KW"/>
</dbReference>
<feature type="binding site" evidence="2">
    <location>
        <position position="206"/>
    </location>
    <ligand>
        <name>S-adenosyl-L-methionine</name>
        <dbReference type="ChEBI" id="CHEBI:59789"/>
    </ligand>
</feature>
<evidence type="ECO:0000256" key="2">
    <source>
        <dbReference type="PIRSR" id="PIRSR018249-2"/>
    </source>
</evidence>
<evidence type="ECO:0000313" key="5">
    <source>
        <dbReference type="EMBL" id="TFD80504.1"/>
    </source>
</evidence>
<protein>
    <submittedName>
        <fullName evidence="5">Methyltransferase domain-containing protein</fullName>
    </submittedName>
</protein>
<dbReference type="GO" id="GO:0008168">
    <property type="term" value="F:methyltransferase activity"/>
    <property type="evidence" value="ECO:0007669"/>
    <property type="project" value="UniProtKB-KW"/>
</dbReference>
<feature type="domain" description="23S rRNA (guanine(745)-N(1))-methyltransferase N-terminal" evidence="4">
    <location>
        <begin position="31"/>
        <end position="70"/>
    </location>
</feature>
<dbReference type="InterPro" id="IPR029063">
    <property type="entry name" value="SAM-dependent_MTases_sf"/>
</dbReference>
<dbReference type="EMBL" id="SOHQ01000015">
    <property type="protein sequence ID" value="TFD80504.1"/>
    <property type="molecule type" value="Genomic_DNA"/>
</dbReference>
<dbReference type="Pfam" id="PF13649">
    <property type="entry name" value="Methyltransf_25"/>
    <property type="match status" value="1"/>
</dbReference>
<dbReference type="InterPro" id="IPR048647">
    <property type="entry name" value="RlmA_N"/>
</dbReference>
<name>A0A4Y8KW06_9MICO</name>
<feature type="binding site" evidence="2">
    <location>
        <begin position="118"/>
        <end position="119"/>
    </location>
    <ligand>
        <name>S-adenosyl-L-methionine</name>
        <dbReference type="ChEBI" id="CHEBI:59789"/>
    </ligand>
</feature>
<evidence type="ECO:0000313" key="6">
    <source>
        <dbReference type="Proteomes" id="UP000298218"/>
    </source>
</evidence>